<dbReference type="InterPro" id="IPR032466">
    <property type="entry name" value="Metal_Hydrolase"/>
</dbReference>
<protein>
    <submittedName>
        <fullName evidence="2">Amidohydrolase family protein</fullName>
    </submittedName>
</protein>
<evidence type="ECO:0000259" key="1">
    <source>
        <dbReference type="Pfam" id="PF01979"/>
    </source>
</evidence>
<evidence type="ECO:0000313" key="3">
    <source>
        <dbReference type="Proteomes" id="UP001243846"/>
    </source>
</evidence>
<dbReference type="PANTHER" id="PTHR43135:SF3">
    <property type="entry name" value="ALPHA-D-RIBOSE 1-METHYLPHOSPHONATE 5-TRIPHOSPHATE DIPHOSPHATASE"/>
    <property type="match status" value="1"/>
</dbReference>
<dbReference type="InterPro" id="IPR006680">
    <property type="entry name" value="Amidohydro-rel"/>
</dbReference>
<dbReference type="Gene3D" id="2.30.40.10">
    <property type="entry name" value="Urease, subunit C, domain 1"/>
    <property type="match status" value="1"/>
</dbReference>
<gene>
    <name evidence="2" type="ORF">QWZ10_21050</name>
</gene>
<dbReference type="InterPro" id="IPR051781">
    <property type="entry name" value="Metallo-dep_Hydrolase"/>
</dbReference>
<dbReference type="Pfam" id="PF01979">
    <property type="entry name" value="Amidohydro_1"/>
    <property type="match status" value="1"/>
</dbReference>
<organism evidence="2 3">
    <name type="scientific">Paracoccus cavernae</name>
    <dbReference type="NCBI Taxonomy" id="1571207"/>
    <lineage>
        <taxon>Bacteria</taxon>
        <taxon>Pseudomonadati</taxon>
        <taxon>Pseudomonadota</taxon>
        <taxon>Alphaproteobacteria</taxon>
        <taxon>Rhodobacterales</taxon>
        <taxon>Paracoccaceae</taxon>
        <taxon>Paracoccus</taxon>
    </lineage>
</organism>
<reference evidence="3" key="1">
    <citation type="journal article" date="2019" name="Int. J. Syst. Evol. Microbiol.">
        <title>The Global Catalogue of Microorganisms (GCM) 10K type strain sequencing project: providing services to taxonomists for standard genome sequencing and annotation.</title>
        <authorList>
            <consortium name="The Broad Institute Genomics Platform"/>
            <consortium name="The Broad Institute Genome Sequencing Center for Infectious Disease"/>
            <person name="Wu L."/>
            <person name="Ma J."/>
        </authorList>
    </citation>
    <scope>NUCLEOTIDE SEQUENCE [LARGE SCALE GENOMIC DNA]</scope>
    <source>
        <strain evidence="3">CECT 8482</strain>
    </source>
</reference>
<proteinExistence type="predicted"/>
<feature type="domain" description="Amidohydrolase-related" evidence="1">
    <location>
        <begin position="3"/>
        <end position="95"/>
    </location>
</feature>
<name>A0ABT8DA01_9RHOB</name>
<dbReference type="EMBL" id="JAUFRC010000002">
    <property type="protein sequence ID" value="MDN3713612.1"/>
    <property type="molecule type" value="Genomic_DNA"/>
</dbReference>
<dbReference type="Gene3D" id="3.20.20.140">
    <property type="entry name" value="Metal-dependent hydrolases"/>
    <property type="match status" value="1"/>
</dbReference>
<dbReference type="SUPFAM" id="SSF51556">
    <property type="entry name" value="Metallo-dependent hydrolases"/>
    <property type="match status" value="1"/>
</dbReference>
<comment type="caution">
    <text evidence="2">The sequence shown here is derived from an EMBL/GenBank/DDBJ whole genome shotgun (WGS) entry which is preliminary data.</text>
</comment>
<sequence>MMRDAGLPMAFGSDLLGQLHKYQSMEFSLRTRVLSNQEVLLSATRISARLCGMEDEIGTLAPGAYADLLIVDGNPLEDITVLERHDECLSAIMKGGVFYKNRLAE</sequence>
<evidence type="ECO:0000313" key="2">
    <source>
        <dbReference type="EMBL" id="MDN3713612.1"/>
    </source>
</evidence>
<dbReference type="SUPFAM" id="SSF51338">
    <property type="entry name" value="Composite domain of metallo-dependent hydrolases"/>
    <property type="match status" value="1"/>
</dbReference>
<keyword evidence="3" id="KW-1185">Reference proteome</keyword>
<dbReference type="PANTHER" id="PTHR43135">
    <property type="entry name" value="ALPHA-D-RIBOSE 1-METHYLPHOSPHONATE 5-TRIPHOSPHATE DIPHOSPHATASE"/>
    <property type="match status" value="1"/>
</dbReference>
<dbReference type="Proteomes" id="UP001243846">
    <property type="component" value="Unassembled WGS sequence"/>
</dbReference>
<accession>A0ABT8DA01</accession>
<dbReference type="InterPro" id="IPR011059">
    <property type="entry name" value="Metal-dep_hydrolase_composite"/>
</dbReference>